<evidence type="ECO:0000256" key="1">
    <source>
        <dbReference type="SAM" id="MobiDB-lite"/>
    </source>
</evidence>
<dbReference type="Proteomes" id="UP000499080">
    <property type="component" value="Unassembled WGS sequence"/>
</dbReference>
<dbReference type="EMBL" id="BGPR01003708">
    <property type="protein sequence ID" value="GBM91480.1"/>
    <property type="molecule type" value="Genomic_DNA"/>
</dbReference>
<evidence type="ECO:0000313" key="3">
    <source>
        <dbReference type="Proteomes" id="UP000499080"/>
    </source>
</evidence>
<comment type="caution">
    <text evidence="2">The sequence shown here is derived from an EMBL/GenBank/DDBJ whole genome shotgun (WGS) entry which is preliminary data.</text>
</comment>
<dbReference type="AlphaFoldDB" id="A0A4Y2JN67"/>
<accession>A0A4Y2JN67</accession>
<keyword evidence="3" id="KW-1185">Reference proteome</keyword>
<evidence type="ECO:0000313" key="2">
    <source>
        <dbReference type="EMBL" id="GBM91480.1"/>
    </source>
</evidence>
<organism evidence="2 3">
    <name type="scientific">Araneus ventricosus</name>
    <name type="common">Orbweaver spider</name>
    <name type="synonym">Epeira ventricosa</name>
    <dbReference type="NCBI Taxonomy" id="182803"/>
    <lineage>
        <taxon>Eukaryota</taxon>
        <taxon>Metazoa</taxon>
        <taxon>Ecdysozoa</taxon>
        <taxon>Arthropoda</taxon>
        <taxon>Chelicerata</taxon>
        <taxon>Arachnida</taxon>
        <taxon>Araneae</taxon>
        <taxon>Araneomorphae</taxon>
        <taxon>Entelegynae</taxon>
        <taxon>Araneoidea</taxon>
        <taxon>Araneidae</taxon>
        <taxon>Araneus</taxon>
    </lineage>
</organism>
<protein>
    <submittedName>
        <fullName evidence="2">Uncharacterized protein</fullName>
    </submittedName>
</protein>
<feature type="region of interest" description="Disordered" evidence="1">
    <location>
        <begin position="89"/>
        <end position="113"/>
    </location>
</feature>
<gene>
    <name evidence="2" type="ORF">AVEN_237629_1</name>
</gene>
<sequence length="113" mass="12852">MEEGNFEMDSEHYVPMNCSEYESISTVRFRKARPPLLDDFILKRGNSQCRKPKEVLECNVLQGANYFLREVIFCSFRLTAIRRCGRQAHREGVEVEGGGKSPETGPRGPARLG</sequence>
<proteinExistence type="predicted"/>
<reference evidence="2 3" key="1">
    <citation type="journal article" date="2019" name="Sci. Rep.">
        <title>Orb-weaving spider Araneus ventricosus genome elucidates the spidroin gene catalogue.</title>
        <authorList>
            <person name="Kono N."/>
            <person name="Nakamura H."/>
            <person name="Ohtoshi R."/>
            <person name="Moran D.A.P."/>
            <person name="Shinohara A."/>
            <person name="Yoshida Y."/>
            <person name="Fujiwara M."/>
            <person name="Mori M."/>
            <person name="Tomita M."/>
            <person name="Arakawa K."/>
        </authorList>
    </citation>
    <scope>NUCLEOTIDE SEQUENCE [LARGE SCALE GENOMIC DNA]</scope>
</reference>
<name>A0A4Y2JN67_ARAVE</name>